<sequence>MKKSGTVLITNMYLQRYSGSELHTLSIAKGFQEKGYDVIIGVSSKTYPLLKETKKFQVINVLEEELPVTHFDILFLQHFPVFDYLCTKYNITYNKMIISKLGPTHPLEHLPSFANKADLVVCVSEEIREQIREDVDSSVPIMVFPNYATPEYFAGYEADKSIDKLQRIAVISNHVPKELKELKMQLELVEMDFIGEEFTPKLVDASLLKEYDLIITIGKTVQYCMAIGIPVYVYDHFGGPGYLTEDNFEHAEKHVFSGRGFAKKDVRELREDICNHYLSAVERLPWLNERARRRYNFDVLFDQALSLIGEMNEDNKPAEFYNLFEKKNINFYSSLVPVVFSVHEVCTSKVYFEFDNGFEEEKSKKWDIRYNYKIKKKLEVLAGTKQIRFDPSEEMCKCVIERVDAPMNVRVIGVNHIPNRRDMDVFLTNDAQYILELDEAVKEDCEIFITYYCEKINVLEIEDIFRNYKHTIEGLMEKNRDLNEQMNSSLFGKIKKCIKYLKKD</sequence>
<accession>A0ABT1E649</accession>
<keyword evidence="2" id="KW-1185">Reference proteome</keyword>
<evidence type="ECO:0008006" key="3">
    <source>
        <dbReference type="Google" id="ProtNLM"/>
    </source>
</evidence>
<reference evidence="1 2" key="1">
    <citation type="journal article" date="2022" name="Genome Biol. Evol.">
        <title>Host diet, physiology and behaviors set the stage for Lachnospiraceae cladogenesis.</title>
        <authorList>
            <person name="Vera-Ponce De Leon A."/>
            <person name="Schneider M."/>
            <person name="Jahnes B.C."/>
            <person name="Sadowski V."/>
            <person name="Camuy-Velez L.A."/>
            <person name="Duan J."/>
            <person name="Sabree Z.L."/>
        </authorList>
    </citation>
    <scope>NUCLEOTIDE SEQUENCE [LARGE SCALE GENOMIC DNA]</scope>
    <source>
        <strain evidence="1 2">PAL113</strain>
    </source>
</reference>
<organism evidence="1 2">
    <name type="scientific">Aequitasia blattaphilus</name>
    <dbReference type="NCBI Taxonomy" id="2949332"/>
    <lineage>
        <taxon>Bacteria</taxon>
        <taxon>Bacillati</taxon>
        <taxon>Bacillota</taxon>
        <taxon>Clostridia</taxon>
        <taxon>Lachnospirales</taxon>
        <taxon>Lachnospiraceae</taxon>
        <taxon>Aequitasia</taxon>
    </lineage>
</organism>
<dbReference type="RefSeq" id="WP_262065103.1">
    <property type="nucleotide sequence ID" value="NZ_JAMXOD010000003.1"/>
</dbReference>
<evidence type="ECO:0000313" key="2">
    <source>
        <dbReference type="Proteomes" id="UP001523566"/>
    </source>
</evidence>
<dbReference type="SUPFAM" id="SSF53756">
    <property type="entry name" value="UDP-Glycosyltransferase/glycogen phosphorylase"/>
    <property type="match status" value="1"/>
</dbReference>
<dbReference type="Gene3D" id="3.40.50.2000">
    <property type="entry name" value="Glycogen Phosphorylase B"/>
    <property type="match status" value="1"/>
</dbReference>
<dbReference type="Proteomes" id="UP001523566">
    <property type="component" value="Unassembled WGS sequence"/>
</dbReference>
<dbReference type="EMBL" id="JAMZFW010000003">
    <property type="protein sequence ID" value="MCP1101315.1"/>
    <property type="molecule type" value="Genomic_DNA"/>
</dbReference>
<gene>
    <name evidence="1" type="ORF">NK125_02670</name>
</gene>
<protein>
    <recommendedName>
        <fullName evidence="3">UDP-glycosyltransferase</fullName>
    </recommendedName>
</protein>
<proteinExistence type="predicted"/>
<comment type="caution">
    <text evidence="1">The sequence shown here is derived from an EMBL/GenBank/DDBJ whole genome shotgun (WGS) entry which is preliminary data.</text>
</comment>
<evidence type="ECO:0000313" key="1">
    <source>
        <dbReference type="EMBL" id="MCP1101315.1"/>
    </source>
</evidence>
<name>A0ABT1E649_9FIRM</name>